<dbReference type="InterPro" id="IPR029035">
    <property type="entry name" value="DHS-like_NAD/FAD-binding_dom"/>
</dbReference>
<evidence type="ECO:0000256" key="1">
    <source>
        <dbReference type="ARBA" id="ARBA00007812"/>
    </source>
</evidence>
<organism evidence="7 8">
    <name type="scientific">Microvirga flocculans</name>
    <dbReference type="NCBI Taxonomy" id="217168"/>
    <lineage>
        <taxon>Bacteria</taxon>
        <taxon>Pseudomonadati</taxon>
        <taxon>Pseudomonadota</taxon>
        <taxon>Alphaproteobacteria</taxon>
        <taxon>Hyphomicrobiales</taxon>
        <taxon>Methylobacteriaceae</taxon>
        <taxon>Microvirga</taxon>
    </lineage>
</organism>
<dbReference type="EMBL" id="JACIDC010000009">
    <property type="protein sequence ID" value="MBB4041168.1"/>
    <property type="molecule type" value="Genomic_DNA"/>
</dbReference>
<name>A0A7W6IGQ9_9HYPH</name>
<dbReference type="GO" id="GO:0050660">
    <property type="term" value="F:flavin adenine dinucleotide binding"/>
    <property type="evidence" value="ECO:0007669"/>
    <property type="project" value="TreeGrafter"/>
</dbReference>
<comment type="caution">
    <text evidence="7">The sequence shown here is derived from an EMBL/GenBank/DDBJ whole genome shotgun (WGS) entry which is preliminary data.</text>
</comment>
<dbReference type="NCBIfam" id="NF006203">
    <property type="entry name" value="PRK08327.1"/>
    <property type="match status" value="1"/>
</dbReference>
<dbReference type="RefSeq" id="WP_035459531.1">
    <property type="nucleotide sequence ID" value="NZ_JACIDC010000009.1"/>
</dbReference>
<dbReference type="CDD" id="cd07035">
    <property type="entry name" value="TPP_PYR_POX_like"/>
    <property type="match status" value="1"/>
</dbReference>
<dbReference type="GO" id="GO:0005948">
    <property type="term" value="C:acetolactate synthase complex"/>
    <property type="evidence" value="ECO:0007669"/>
    <property type="project" value="TreeGrafter"/>
</dbReference>
<evidence type="ECO:0000313" key="7">
    <source>
        <dbReference type="EMBL" id="MBB4041168.1"/>
    </source>
</evidence>
<dbReference type="SUPFAM" id="SSF52467">
    <property type="entry name" value="DHS-like NAD/FAD-binding domain"/>
    <property type="match status" value="1"/>
</dbReference>
<evidence type="ECO:0000259" key="6">
    <source>
        <dbReference type="Pfam" id="PF02776"/>
    </source>
</evidence>
<evidence type="ECO:0000256" key="2">
    <source>
        <dbReference type="ARBA" id="ARBA00023052"/>
    </source>
</evidence>
<dbReference type="Gene3D" id="3.40.50.970">
    <property type="match status" value="2"/>
</dbReference>
<dbReference type="InterPro" id="IPR012000">
    <property type="entry name" value="Thiamin_PyroP_enz_cen_dom"/>
</dbReference>
<dbReference type="SUPFAM" id="SSF52518">
    <property type="entry name" value="Thiamin diphosphate-binding fold (THDP-binding)"/>
    <property type="match status" value="2"/>
</dbReference>
<dbReference type="CDD" id="cd02002">
    <property type="entry name" value="TPP_BFDC"/>
    <property type="match status" value="1"/>
</dbReference>
<dbReference type="GO" id="GO:0030976">
    <property type="term" value="F:thiamine pyrophosphate binding"/>
    <property type="evidence" value="ECO:0007669"/>
    <property type="project" value="InterPro"/>
</dbReference>
<reference evidence="7 8" key="1">
    <citation type="submission" date="2020-08" db="EMBL/GenBank/DDBJ databases">
        <title>Genomic Encyclopedia of Type Strains, Phase IV (KMG-IV): sequencing the most valuable type-strain genomes for metagenomic binning, comparative biology and taxonomic classification.</title>
        <authorList>
            <person name="Goeker M."/>
        </authorList>
    </citation>
    <scope>NUCLEOTIDE SEQUENCE [LARGE SCALE GENOMIC DNA]</scope>
    <source>
        <strain evidence="7 8">DSM 15743</strain>
    </source>
</reference>
<dbReference type="PANTHER" id="PTHR18968">
    <property type="entry name" value="THIAMINE PYROPHOSPHATE ENZYMES"/>
    <property type="match status" value="1"/>
</dbReference>
<dbReference type="Pfam" id="PF02776">
    <property type="entry name" value="TPP_enzyme_N"/>
    <property type="match status" value="1"/>
</dbReference>
<dbReference type="Gene3D" id="3.40.50.1220">
    <property type="entry name" value="TPP-binding domain"/>
    <property type="match status" value="1"/>
</dbReference>
<dbReference type="Pfam" id="PF00205">
    <property type="entry name" value="TPP_enzyme_M"/>
    <property type="match status" value="1"/>
</dbReference>
<keyword evidence="2 3" id="KW-0786">Thiamine pyrophosphate</keyword>
<dbReference type="AlphaFoldDB" id="A0A7W6IGQ9"/>
<feature type="domain" description="Thiamine pyrophosphate enzyme TPP-binding" evidence="5">
    <location>
        <begin position="415"/>
        <end position="561"/>
    </location>
</feature>
<dbReference type="InterPro" id="IPR012001">
    <property type="entry name" value="Thiamin_PyroP_enz_TPP-bd_dom"/>
</dbReference>
<dbReference type="EC" id="2.2.1.6" evidence="7"/>
<dbReference type="Proteomes" id="UP000519439">
    <property type="component" value="Unassembled WGS sequence"/>
</dbReference>
<keyword evidence="8" id="KW-1185">Reference proteome</keyword>
<accession>A0A7W6IGQ9</accession>
<dbReference type="GO" id="GO:0003984">
    <property type="term" value="F:acetolactate synthase activity"/>
    <property type="evidence" value="ECO:0007669"/>
    <property type="project" value="UniProtKB-EC"/>
</dbReference>
<gene>
    <name evidence="7" type="ORF">GGR34_002831</name>
</gene>
<comment type="similarity">
    <text evidence="1 3">Belongs to the TPP enzyme family.</text>
</comment>
<dbReference type="InterPro" id="IPR011766">
    <property type="entry name" value="TPP_enzyme_TPP-bd"/>
</dbReference>
<protein>
    <submittedName>
        <fullName evidence="7">Acetolactate synthase-1/2/3 large subunit</fullName>
        <ecNumber evidence="7">2.2.1.6</ecNumber>
    </submittedName>
</protein>
<evidence type="ECO:0000259" key="4">
    <source>
        <dbReference type="Pfam" id="PF00205"/>
    </source>
</evidence>
<evidence type="ECO:0000313" key="8">
    <source>
        <dbReference type="Proteomes" id="UP000519439"/>
    </source>
</evidence>
<proteinExistence type="inferred from homology"/>
<keyword evidence="7" id="KW-0808">Transferase</keyword>
<dbReference type="InterPro" id="IPR045229">
    <property type="entry name" value="TPP_enz"/>
</dbReference>
<dbReference type="InterPro" id="IPR029061">
    <property type="entry name" value="THDP-binding"/>
</dbReference>
<dbReference type="PANTHER" id="PTHR18968:SF13">
    <property type="entry name" value="ACETOLACTATE SYNTHASE CATALYTIC SUBUNIT, MITOCHONDRIAL"/>
    <property type="match status" value="1"/>
</dbReference>
<dbReference type="GO" id="GO:0000287">
    <property type="term" value="F:magnesium ion binding"/>
    <property type="evidence" value="ECO:0007669"/>
    <property type="project" value="InterPro"/>
</dbReference>
<dbReference type="GO" id="GO:0009097">
    <property type="term" value="P:isoleucine biosynthetic process"/>
    <property type="evidence" value="ECO:0007669"/>
    <property type="project" value="TreeGrafter"/>
</dbReference>
<dbReference type="Pfam" id="PF02775">
    <property type="entry name" value="TPP_enzyme_C"/>
    <property type="match status" value="1"/>
</dbReference>
<evidence type="ECO:0000256" key="3">
    <source>
        <dbReference type="RuleBase" id="RU362132"/>
    </source>
</evidence>
<sequence length="573" mass="62201">MDRVTTDEVVSVAEGLLDLFVARGVEYIFGNAGTDFPPLIEAIARARHLGRPVPQPVVVPHENVAMAMAHGNYMVTGRLQAVMVHVGLGTANALNGIYNAARLNIPILLAAGRTPVTESGVFGGRNNYINWAQEMFDQAGMLRELVKWEYELRHPAQLEMVVDRAMAVAQSSPPGPVYLTLPREVLAAGRAKAQTPDSPVMTPVTKPEPCAKAVERLAELIATAKRPVIVTSAAGHSEDVWPALAQLAERFAIPVVQYRPRYMALPTDHPMHCGYNPTPFVKQADLVIVLESDVPWIPDEVGPITATVVQVGLDPLFQRYPMRSFAADIAIMSDTATLLERLIDVLPHEGDTRLVEARRLEIAHQRRSSGVASQFPEGRAPAQMTPRWVTACINAAKDDETILINEYPFVLEELTIDRPGTFFAHSPAGGLGWAMGAALGAKLGRPSATVIAGIGDGTYMFGNPTPTHMVSRALGLPVLFVIFNNRRWGAVHRATLSMYPQGYAAQEAEPPFATLEPSPDFEQIVTASGGYGERVDDPAELPAALQRALRAVREEGRQAVLNVICEAVYARTS</sequence>
<feature type="domain" description="Thiamine pyrophosphate enzyme N-terminal TPP-binding" evidence="6">
    <location>
        <begin position="12"/>
        <end position="141"/>
    </location>
</feature>
<dbReference type="GO" id="GO:0009099">
    <property type="term" value="P:L-valine biosynthetic process"/>
    <property type="evidence" value="ECO:0007669"/>
    <property type="project" value="TreeGrafter"/>
</dbReference>
<feature type="domain" description="Thiamine pyrophosphate enzyme central" evidence="4">
    <location>
        <begin position="214"/>
        <end position="342"/>
    </location>
</feature>
<evidence type="ECO:0000259" key="5">
    <source>
        <dbReference type="Pfam" id="PF02775"/>
    </source>
</evidence>